<keyword evidence="4" id="KW-0479">Metal-binding</keyword>
<reference evidence="9" key="1">
    <citation type="submission" date="2017-02" db="EMBL/GenBank/DDBJ databases">
        <authorList>
            <person name="Varghese N."/>
            <person name="Submissions S."/>
        </authorList>
    </citation>
    <scope>NUCLEOTIDE SEQUENCE [LARGE SCALE GENOMIC DNA]</scope>
    <source>
        <strain evidence="9">ATCC 25662</strain>
    </source>
</reference>
<feature type="domain" description="Radical SAM core" evidence="7">
    <location>
        <begin position="23"/>
        <end position="264"/>
    </location>
</feature>
<dbReference type="PANTHER" id="PTHR11135">
    <property type="entry name" value="HISTONE ACETYLTRANSFERASE-RELATED"/>
    <property type="match status" value="1"/>
</dbReference>
<evidence type="ECO:0000256" key="1">
    <source>
        <dbReference type="ARBA" id="ARBA00001966"/>
    </source>
</evidence>
<dbReference type="GO" id="GO:0003824">
    <property type="term" value="F:catalytic activity"/>
    <property type="evidence" value="ECO:0007669"/>
    <property type="project" value="InterPro"/>
</dbReference>
<dbReference type="STRING" id="118967.SAMN02745191_2388"/>
<sequence length="314" mass="36228">MNSFIFSDDNKRYHTWNYYLRHQFNSKVYKVALNAGFTCPNRDGSKGIGGCTFCNDVGSGNFTQPSSMDLLHQYEQGKQVMEKKWPNSKTIPYFQSYTNTYGSLARIKECFQPFLELDEVVAIAIGTRADCLEQEKLDFLNECANKKEIWIEVGLQSRYDLTAKKINRGHNFDEFEDCIKRIKKTNCKVCVHIINGLPDETKEMMIETAKVCNDLNVDAVKIHMLHITKNTQLARSFEAFPFHVLTLDEYVDIVCEQLQVLNPSIIIQRLTGDAIKEELITPTWTLKKTIVLNEIDKKMAREHLTQGMNSSWKI</sequence>
<keyword evidence="9" id="KW-1185">Reference proteome</keyword>
<dbReference type="InterPro" id="IPR058240">
    <property type="entry name" value="rSAM_sf"/>
</dbReference>
<dbReference type="Pfam" id="PF04055">
    <property type="entry name" value="Radical_SAM"/>
    <property type="match status" value="1"/>
</dbReference>
<dbReference type="InterPro" id="IPR007197">
    <property type="entry name" value="rSAM"/>
</dbReference>
<dbReference type="SFLD" id="SFLDS00029">
    <property type="entry name" value="Radical_SAM"/>
    <property type="match status" value="1"/>
</dbReference>
<dbReference type="PANTHER" id="PTHR11135:SF1">
    <property type="entry name" value="PROTEIN YHCC"/>
    <property type="match status" value="1"/>
</dbReference>
<dbReference type="AlphaFoldDB" id="A0A1T4QCT9"/>
<protein>
    <recommendedName>
        <fullName evidence="7">Radical SAM core domain-containing protein</fullName>
    </recommendedName>
</protein>
<dbReference type="SFLD" id="SFLDG01091">
    <property type="entry name" value="uncharacterized_CHP01210-like"/>
    <property type="match status" value="1"/>
</dbReference>
<keyword evidence="3" id="KW-0949">S-adenosyl-L-methionine</keyword>
<dbReference type="GO" id="GO:0051539">
    <property type="term" value="F:4 iron, 4 sulfur cluster binding"/>
    <property type="evidence" value="ECO:0007669"/>
    <property type="project" value="UniProtKB-KW"/>
</dbReference>
<dbReference type="PROSITE" id="PS51918">
    <property type="entry name" value="RADICAL_SAM"/>
    <property type="match status" value="1"/>
</dbReference>
<dbReference type="InterPro" id="IPR006638">
    <property type="entry name" value="Elp3/MiaA/NifB-like_rSAM"/>
</dbReference>
<evidence type="ECO:0000256" key="2">
    <source>
        <dbReference type="ARBA" id="ARBA00022485"/>
    </source>
</evidence>
<evidence type="ECO:0000259" key="7">
    <source>
        <dbReference type="PROSITE" id="PS51918"/>
    </source>
</evidence>
<dbReference type="InterPro" id="IPR023404">
    <property type="entry name" value="rSAM_horseshoe"/>
</dbReference>
<keyword evidence="2" id="KW-0004">4Fe-4S</keyword>
<dbReference type="SUPFAM" id="SSF102114">
    <property type="entry name" value="Radical SAM enzymes"/>
    <property type="match status" value="1"/>
</dbReference>
<dbReference type="NCBIfam" id="TIGR01212">
    <property type="entry name" value="TIGR01212 family radical SAM protein"/>
    <property type="match status" value="1"/>
</dbReference>
<evidence type="ECO:0000256" key="4">
    <source>
        <dbReference type="ARBA" id="ARBA00022723"/>
    </source>
</evidence>
<dbReference type="RefSeq" id="WP_078712773.1">
    <property type="nucleotide sequence ID" value="NZ_FUWY01000009.1"/>
</dbReference>
<proteinExistence type="predicted"/>
<dbReference type="Pfam" id="PF16199">
    <property type="entry name" value="Radical_SAM_C"/>
    <property type="match status" value="1"/>
</dbReference>
<gene>
    <name evidence="8" type="ORF">SAMN02745191_2388</name>
</gene>
<comment type="cofactor">
    <cofactor evidence="1">
        <name>[4Fe-4S] cluster</name>
        <dbReference type="ChEBI" id="CHEBI:49883"/>
    </cofactor>
</comment>
<dbReference type="GO" id="GO:0046872">
    <property type="term" value="F:metal ion binding"/>
    <property type="evidence" value="ECO:0007669"/>
    <property type="project" value="UniProtKB-KW"/>
</dbReference>
<dbReference type="OrthoDB" id="9801689at2"/>
<dbReference type="Gene3D" id="3.80.30.20">
    <property type="entry name" value="tm_1862 like domain"/>
    <property type="match status" value="1"/>
</dbReference>
<accession>A0A1T4QCT9</accession>
<evidence type="ECO:0000256" key="3">
    <source>
        <dbReference type="ARBA" id="ARBA00022691"/>
    </source>
</evidence>
<dbReference type="SFLD" id="SFLDG01086">
    <property type="entry name" value="elongater_protein-like"/>
    <property type="match status" value="1"/>
</dbReference>
<evidence type="ECO:0000313" key="8">
    <source>
        <dbReference type="EMBL" id="SKA01048.1"/>
    </source>
</evidence>
<organism evidence="8 9">
    <name type="scientific">Anaerorhabdus furcosa</name>
    <dbReference type="NCBI Taxonomy" id="118967"/>
    <lineage>
        <taxon>Bacteria</taxon>
        <taxon>Bacillati</taxon>
        <taxon>Bacillota</taxon>
        <taxon>Erysipelotrichia</taxon>
        <taxon>Erysipelotrichales</taxon>
        <taxon>Erysipelotrichaceae</taxon>
        <taxon>Anaerorhabdus</taxon>
    </lineage>
</organism>
<evidence type="ECO:0000313" key="9">
    <source>
        <dbReference type="Proteomes" id="UP000243297"/>
    </source>
</evidence>
<evidence type="ECO:0000256" key="6">
    <source>
        <dbReference type="ARBA" id="ARBA00023014"/>
    </source>
</evidence>
<dbReference type="InterPro" id="IPR005911">
    <property type="entry name" value="YhcC-like"/>
</dbReference>
<name>A0A1T4QCT9_9FIRM</name>
<dbReference type="InterPro" id="IPR032432">
    <property type="entry name" value="Radical_SAM_C"/>
</dbReference>
<dbReference type="SMART" id="SM00729">
    <property type="entry name" value="Elp3"/>
    <property type="match status" value="1"/>
</dbReference>
<dbReference type="Proteomes" id="UP000243297">
    <property type="component" value="Unassembled WGS sequence"/>
</dbReference>
<dbReference type="EMBL" id="FUWY01000009">
    <property type="protein sequence ID" value="SKA01048.1"/>
    <property type="molecule type" value="Genomic_DNA"/>
</dbReference>
<evidence type="ECO:0000256" key="5">
    <source>
        <dbReference type="ARBA" id="ARBA00023004"/>
    </source>
</evidence>
<keyword evidence="5" id="KW-0408">Iron</keyword>
<keyword evidence="6" id="KW-0411">Iron-sulfur</keyword>
<dbReference type="InterPro" id="IPR039661">
    <property type="entry name" value="ELP3"/>
</dbReference>